<accession>A0AAV4RR14</accession>
<comment type="caution">
    <text evidence="1">The sequence shown here is derived from an EMBL/GenBank/DDBJ whole genome shotgun (WGS) entry which is preliminary data.</text>
</comment>
<dbReference type="AlphaFoldDB" id="A0AAV4RR14"/>
<keyword evidence="2" id="KW-1185">Reference proteome</keyword>
<gene>
    <name evidence="1" type="ORF">CEXT_695291</name>
</gene>
<organism evidence="1 2">
    <name type="scientific">Caerostris extrusa</name>
    <name type="common">Bark spider</name>
    <name type="synonym">Caerostris bankana</name>
    <dbReference type="NCBI Taxonomy" id="172846"/>
    <lineage>
        <taxon>Eukaryota</taxon>
        <taxon>Metazoa</taxon>
        <taxon>Ecdysozoa</taxon>
        <taxon>Arthropoda</taxon>
        <taxon>Chelicerata</taxon>
        <taxon>Arachnida</taxon>
        <taxon>Araneae</taxon>
        <taxon>Araneomorphae</taxon>
        <taxon>Entelegynae</taxon>
        <taxon>Araneoidea</taxon>
        <taxon>Araneidae</taxon>
        <taxon>Caerostris</taxon>
    </lineage>
</organism>
<evidence type="ECO:0000313" key="1">
    <source>
        <dbReference type="EMBL" id="GIY24180.1"/>
    </source>
</evidence>
<dbReference type="Proteomes" id="UP001054945">
    <property type="component" value="Unassembled WGS sequence"/>
</dbReference>
<sequence length="86" mass="9920">MTETIRYMSRPRECTVIFIKNHLPLSPHTYSSLQCIETTIISLNLPNLDPIIIAFIYVTVTSVPQLFTLDLESMQLVCKYHHVRGL</sequence>
<dbReference type="EMBL" id="BPLR01008365">
    <property type="protein sequence ID" value="GIY24180.1"/>
    <property type="molecule type" value="Genomic_DNA"/>
</dbReference>
<reference evidence="1 2" key="1">
    <citation type="submission" date="2021-06" db="EMBL/GenBank/DDBJ databases">
        <title>Caerostris extrusa draft genome.</title>
        <authorList>
            <person name="Kono N."/>
            <person name="Arakawa K."/>
        </authorList>
    </citation>
    <scope>NUCLEOTIDE SEQUENCE [LARGE SCALE GENOMIC DNA]</scope>
</reference>
<name>A0AAV4RR14_CAEEX</name>
<proteinExistence type="predicted"/>
<evidence type="ECO:0000313" key="2">
    <source>
        <dbReference type="Proteomes" id="UP001054945"/>
    </source>
</evidence>
<protein>
    <submittedName>
        <fullName evidence="1">Uncharacterized protein</fullName>
    </submittedName>
</protein>